<proteinExistence type="predicted"/>
<feature type="region of interest" description="Disordered" evidence="1">
    <location>
        <begin position="247"/>
        <end position="288"/>
    </location>
</feature>
<evidence type="ECO:0000313" key="3">
    <source>
        <dbReference type="Proteomes" id="UP000774617"/>
    </source>
</evidence>
<accession>A0ABQ8GBR1</accession>
<keyword evidence="3" id="KW-1185">Reference proteome</keyword>
<reference evidence="2 3" key="1">
    <citation type="journal article" date="2021" name="Nat. Commun.">
        <title>Genetic determinants of endophytism in the Arabidopsis root mycobiome.</title>
        <authorList>
            <person name="Mesny F."/>
            <person name="Miyauchi S."/>
            <person name="Thiergart T."/>
            <person name="Pickel B."/>
            <person name="Atanasova L."/>
            <person name="Karlsson M."/>
            <person name="Huettel B."/>
            <person name="Barry K.W."/>
            <person name="Haridas S."/>
            <person name="Chen C."/>
            <person name="Bauer D."/>
            <person name="Andreopoulos W."/>
            <person name="Pangilinan J."/>
            <person name="LaButti K."/>
            <person name="Riley R."/>
            <person name="Lipzen A."/>
            <person name="Clum A."/>
            <person name="Drula E."/>
            <person name="Henrissat B."/>
            <person name="Kohler A."/>
            <person name="Grigoriev I.V."/>
            <person name="Martin F.M."/>
            <person name="Hacquard S."/>
        </authorList>
    </citation>
    <scope>NUCLEOTIDE SEQUENCE [LARGE SCALE GENOMIC DNA]</scope>
    <source>
        <strain evidence="2 3">MPI-SDFR-AT-0080</strain>
    </source>
</reference>
<gene>
    <name evidence="2" type="ORF">B0J12DRAFT_79655</name>
</gene>
<organism evidence="2 3">
    <name type="scientific">Macrophomina phaseolina</name>
    <dbReference type="NCBI Taxonomy" id="35725"/>
    <lineage>
        <taxon>Eukaryota</taxon>
        <taxon>Fungi</taxon>
        <taxon>Dikarya</taxon>
        <taxon>Ascomycota</taxon>
        <taxon>Pezizomycotina</taxon>
        <taxon>Dothideomycetes</taxon>
        <taxon>Dothideomycetes incertae sedis</taxon>
        <taxon>Botryosphaeriales</taxon>
        <taxon>Botryosphaeriaceae</taxon>
        <taxon>Macrophomina</taxon>
    </lineage>
</organism>
<feature type="compositionally biased region" description="Polar residues" evidence="1">
    <location>
        <begin position="145"/>
        <end position="156"/>
    </location>
</feature>
<evidence type="ECO:0000256" key="1">
    <source>
        <dbReference type="SAM" id="MobiDB-lite"/>
    </source>
</evidence>
<dbReference type="EMBL" id="JAGTJR010000012">
    <property type="protein sequence ID" value="KAH7051177.1"/>
    <property type="molecule type" value="Genomic_DNA"/>
</dbReference>
<feature type="compositionally biased region" description="Low complexity" evidence="1">
    <location>
        <begin position="132"/>
        <end position="144"/>
    </location>
</feature>
<comment type="caution">
    <text evidence="2">The sequence shown here is derived from an EMBL/GenBank/DDBJ whole genome shotgun (WGS) entry which is preliminary data.</text>
</comment>
<protein>
    <submittedName>
        <fullName evidence="2">Uncharacterized protein</fullName>
    </submittedName>
</protein>
<feature type="region of interest" description="Disordered" evidence="1">
    <location>
        <begin position="125"/>
        <end position="192"/>
    </location>
</feature>
<feature type="region of interest" description="Disordered" evidence="1">
    <location>
        <begin position="63"/>
        <end position="111"/>
    </location>
</feature>
<feature type="compositionally biased region" description="Low complexity" evidence="1">
    <location>
        <begin position="171"/>
        <end position="192"/>
    </location>
</feature>
<evidence type="ECO:0000313" key="2">
    <source>
        <dbReference type="EMBL" id="KAH7051177.1"/>
    </source>
</evidence>
<dbReference type="Proteomes" id="UP000774617">
    <property type="component" value="Unassembled WGS sequence"/>
</dbReference>
<name>A0ABQ8GBR1_9PEZI</name>
<sequence>MPMRWTPDKDQLMLLMLLKTHNISINYGAIADAWPADQGEKPTPRAISERLIKMRKQIGSSGGQVAAAIAKQPRSVNSTPSKPKAPRPTKPAIASTTPSAKRRRTEYIDDDDVYVIPDDEVRALQQAARSSPTPATPRHATTPRQTSTNRHPSTSVAPHGSVIPSSERSPTRTFAAAPASRASTAFSQPGAAANTVTTNHTAAANSFAARTPASMEPAAPAAGIAGRTPVSMEPTGAAAAMMDRLSVARSTPRRASTADIKLEESISDDDGFFDGDSNVSDWEQDDEV</sequence>